<comment type="caution">
    <text evidence="1">The sequence shown here is derived from an EMBL/GenBank/DDBJ whole genome shotgun (WGS) entry which is preliminary data.</text>
</comment>
<name>A0AAW9K8I3_CLOPF</name>
<evidence type="ECO:0000313" key="2">
    <source>
        <dbReference type="Proteomes" id="UP001288944"/>
    </source>
</evidence>
<protein>
    <submittedName>
        <fullName evidence="1">Uncharacterized protein</fullName>
    </submittedName>
</protein>
<dbReference type="Pfam" id="PF18949">
    <property type="entry name" value="DUF5693"/>
    <property type="match status" value="1"/>
</dbReference>
<organism evidence="1 2">
    <name type="scientific">Clostridium perfringens</name>
    <dbReference type="NCBI Taxonomy" id="1502"/>
    <lineage>
        <taxon>Bacteria</taxon>
        <taxon>Bacillati</taxon>
        <taxon>Bacillota</taxon>
        <taxon>Clostridia</taxon>
        <taxon>Eubacteriales</taxon>
        <taxon>Clostridiaceae</taxon>
        <taxon>Clostridium</taxon>
    </lineage>
</organism>
<reference evidence="1" key="1">
    <citation type="submission" date="2019-11" db="EMBL/GenBank/DDBJ databases">
        <title>Characterization of Clostridium perfringens isolates from swine manure treated agricultural soils.</title>
        <authorList>
            <person name="Wushke S.T."/>
        </authorList>
    </citation>
    <scope>NUCLEOTIDE SEQUENCE</scope>
    <source>
        <strain evidence="1">X62</strain>
    </source>
</reference>
<feature type="non-terminal residue" evidence="1">
    <location>
        <position position="179"/>
    </location>
</feature>
<dbReference type="Proteomes" id="UP001288944">
    <property type="component" value="Unassembled WGS sequence"/>
</dbReference>
<evidence type="ECO:0000313" key="1">
    <source>
        <dbReference type="EMBL" id="MDZ7542896.1"/>
    </source>
</evidence>
<dbReference type="EMBL" id="WNUR01000592">
    <property type="protein sequence ID" value="MDZ7542896.1"/>
    <property type="molecule type" value="Genomic_DNA"/>
</dbReference>
<accession>A0AAW9K8I3</accession>
<proteinExistence type="predicted"/>
<dbReference type="InterPro" id="IPR043748">
    <property type="entry name" value="DUF5693"/>
</dbReference>
<sequence length="179" mass="19888">MEDALLKSMPQDPIAMKMLVDKGFNIVPRLSDTMPYDEKQVDAMLTQFEELGVTRILFEGDAVKGYKDNAEKKSLSSFAELLNKHGIGIAAIEGLKAPQKGFNELAYMTDYNVVRTHSISEEESFNDPLVLGDRMALAVKDRNIRMFYLNVGVKKDVSNSTLVTATDNLIKAMHEPGNG</sequence>
<dbReference type="AlphaFoldDB" id="A0AAW9K8I3"/>
<gene>
    <name evidence="1" type="ORF">GNF83_17255</name>
</gene>